<dbReference type="RefSeq" id="XP_016216823.1">
    <property type="nucleotide sequence ID" value="XM_016355687.1"/>
</dbReference>
<name>A0A0D2B6W1_9PEZI</name>
<dbReference type="GO" id="GO:0000981">
    <property type="term" value="F:DNA-binding transcription factor activity, RNA polymerase II-specific"/>
    <property type="evidence" value="ECO:0007669"/>
    <property type="project" value="InterPro"/>
</dbReference>
<dbReference type="CDD" id="cd00067">
    <property type="entry name" value="GAL4"/>
    <property type="match status" value="1"/>
</dbReference>
<keyword evidence="2" id="KW-0479">Metal-binding</keyword>
<dbReference type="SUPFAM" id="SSF57701">
    <property type="entry name" value="Zn2/Cys6 DNA-binding domain"/>
    <property type="match status" value="1"/>
</dbReference>
<evidence type="ECO:0000313" key="9">
    <source>
        <dbReference type="Proteomes" id="UP000053259"/>
    </source>
</evidence>
<evidence type="ECO:0000256" key="5">
    <source>
        <dbReference type="ARBA" id="ARBA00023242"/>
    </source>
</evidence>
<reference evidence="8 9" key="1">
    <citation type="submission" date="2015-01" db="EMBL/GenBank/DDBJ databases">
        <title>The Genome Sequence of Ochroconis gallopava CBS43764.</title>
        <authorList>
            <consortium name="The Broad Institute Genomics Platform"/>
            <person name="Cuomo C."/>
            <person name="de Hoog S."/>
            <person name="Gorbushina A."/>
            <person name="Stielow B."/>
            <person name="Teixiera M."/>
            <person name="Abouelleil A."/>
            <person name="Chapman S.B."/>
            <person name="Priest M."/>
            <person name="Young S.K."/>
            <person name="Wortman J."/>
            <person name="Nusbaum C."/>
            <person name="Birren B."/>
        </authorList>
    </citation>
    <scope>NUCLEOTIDE SEQUENCE [LARGE SCALE GENOMIC DNA]</scope>
    <source>
        <strain evidence="8 9">CBS 43764</strain>
    </source>
</reference>
<proteinExistence type="predicted"/>
<dbReference type="InterPro" id="IPR050815">
    <property type="entry name" value="TF_fung"/>
</dbReference>
<dbReference type="AlphaFoldDB" id="A0A0D2B6W1"/>
<dbReference type="InterPro" id="IPR036864">
    <property type="entry name" value="Zn2-C6_fun-type_DNA-bd_sf"/>
</dbReference>
<feature type="region of interest" description="Disordered" evidence="6">
    <location>
        <begin position="705"/>
        <end position="808"/>
    </location>
</feature>
<evidence type="ECO:0000256" key="4">
    <source>
        <dbReference type="ARBA" id="ARBA00023163"/>
    </source>
</evidence>
<evidence type="ECO:0000313" key="8">
    <source>
        <dbReference type="EMBL" id="KIW06954.1"/>
    </source>
</evidence>
<feature type="compositionally biased region" description="Low complexity" evidence="6">
    <location>
        <begin position="123"/>
        <end position="149"/>
    </location>
</feature>
<dbReference type="InterPro" id="IPR001138">
    <property type="entry name" value="Zn2Cys6_DnaBD"/>
</dbReference>
<dbReference type="PANTHER" id="PTHR47338">
    <property type="entry name" value="ZN(II)2CYS6 TRANSCRIPTION FACTOR (EUROFUNG)-RELATED"/>
    <property type="match status" value="1"/>
</dbReference>
<dbReference type="GO" id="GO:0008270">
    <property type="term" value="F:zinc ion binding"/>
    <property type="evidence" value="ECO:0007669"/>
    <property type="project" value="InterPro"/>
</dbReference>
<dbReference type="Pfam" id="PF04082">
    <property type="entry name" value="Fungal_trans"/>
    <property type="match status" value="1"/>
</dbReference>
<evidence type="ECO:0000256" key="2">
    <source>
        <dbReference type="ARBA" id="ARBA00022723"/>
    </source>
</evidence>
<dbReference type="PROSITE" id="PS00463">
    <property type="entry name" value="ZN2_CY6_FUNGAL_1"/>
    <property type="match status" value="1"/>
</dbReference>
<comment type="subcellular location">
    <subcellularLocation>
        <location evidence="1">Nucleus</location>
    </subcellularLocation>
</comment>
<feature type="region of interest" description="Disordered" evidence="6">
    <location>
        <begin position="1"/>
        <end position="46"/>
    </location>
</feature>
<dbReference type="InParanoid" id="A0A0D2B6W1"/>
<evidence type="ECO:0000256" key="1">
    <source>
        <dbReference type="ARBA" id="ARBA00004123"/>
    </source>
</evidence>
<dbReference type="CDD" id="cd12148">
    <property type="entry name" value="fungal_TF_MHR"/>
    <property type="match status" value="1"/>
</dbReference>
<accession>A0A0D2B6W1</accession>
<keyword evidence="3" id="KW-0805">Transcription regulation</keyword>
<dbReference type="SMART" id="SM00066">
    <property type="entry name" value="GAL4"/>
    <property type="match status" value="1"/>
</dbReference>
<feature type="region of interest" description="Disordered" evidence="6">
    <location>
        <begin position="112"/>
        <end position="153"/>
    </location>
</feature>
<dbReference type="InterPro" id="IPR007219">
    <property type="entry name" value="XnlR_reg_dom"/>
</dbReference>
<evidence type="ECO:0000256" key="3">
    <source>
        <dbReference type="ARBA" id="ARBA00023015"/>
    </source>
</evidence>
<feature type="domain" description="Zn(2)-C6 fungal-type" evidence="7">
    <location>
        <begin position="54"/>
        <end position="84"/>
    </location>
</feature>
<evidence type="ECO:0000256" key="6">
    <source>
        <dbReference type="SAM" id="MobiDB-lite"/>
    </source>
</evidence>
<dbReference type="VEuPathDB" id="FungiDB:PV09_02615"/>
<sequence length="918" mass="101324">MAPPEVGDDAHADYFNQLHRPLPDQSSADPAASKNGGNEGRPLNETQPKAKRIACVLCRKRKLKCDGARPSCSTCKRLSHDCAYDEVRKKSGPKRGYVKLLEARLQQVETLLKTQEQPESRHAVTTPPSAAASSSAHHAATAPVPAPVSMGLGTEPPVTMADFTMPPAVSRGSAFSNDFVTDTIAFQDSGVGNDFASESFPWEMVGLGLEEPLPAQDTIDELHRIYFEKVHPSCPIIHRARYLATCNLSHQMRPPVALRYAMWTMAASVSDKYEGLAEHFYLRTRKYLQADEMRNHGEGIVSLQHCQAWVIICIYEFKNMYFPRAWQTTGRAVRMAQMLGLHRIDGFGLDVKQCLPPPKDWVEREERRRTFWLAFCEDRYASVGTGWPMTIDERDIMTNLPASEEAFLSGNPEQTYSLEQALKPNGASKLSSIGGVIVLSCMFGRNLLHLHRPSPDDNDDDLNGEFWRRHRRIEGILSHTALALPERLRLPAGLADPNAVFMNMSIHTSAICLHQAAIFKADRHKLPPNVGSESRVRCVAAAAEIARIMRMLSHLDLSNMNPFLAFCLYVAARVFIQYLKFRPKDEQMTSSLQFLLAAMHALKRKNPLTESFLVQLDVDLEGMNIDVGMRVDQAAKDRLCEVAINDNLDCTPLLQIRDSQAQNSTLNQNFRQQSRPNAYSTSLPIDSNATNTINVDFNMMNNADSPSYSLPNRQRGGFSGPASVGRVASISDSLSPSGSDNAPSPANERGSSRSTSSKDASSHTSFTPPSTTGLNETIGSLPNNISTSTSPNTTSTGQTPGPYGTSTFFNNSMDSNTYTSFQSDFFVQSIGGATSPGFGINNFDMSGVDMNISTGMTPMATDTDWSRMMEDMERTGGNMSFSYGSNMGELIRIALTNSLLCRMHWHRNDCTFGLDTGT</sequence>
<dbReference type="Pfam" id="PF00172">
    <property type="entry name" value="Zn_clus"/>
    <property type="match status" value="1"/>
</dbReference>
<keyword evidence="9" id="KW-1185">Reference proteome</keyword>
<dbReference type="PANTHER" id="PTHR47338:SF10">
    <property type="entry name" value="TRANSCRIPTION FACTOR DOMAIN-CONTAINING PROTEIN-RELATED"/>
    <property type="match status" value="1"/>
</dbReference>
<feature type="compositionally biased region" description="Low complexity" evidence="6">
    <location>
        <begin position="752"/>
        <end position="772"/>
    </location>
</feature>
<dbReference type="PROSITE" id="PS50048">
    <property type="entry name" value="ZN2_CY6_FUNGAL_2"/>
    <property type="match status" value="1"/>
</dbReference>
<feature type="region of interest" description="Disordered" evidence="6">
    <location>
        <begin position="665"/>
        <end position="686"/>
    </location>
</feature>
<dbReference type="EMBL" id="KN847534">
    <property type="protein sequence ID" value="KIW06954.1"/>
    <property type="molecule type" value="Genomic_DNA"/>
</dbReference>
<dbReference type="SMART" id="SM00906">
    <property type="entry name" value="Fungal_trans"/>
    <property type="match status" value="1"/>
</dbReference>
<evidence type="ECO:0000259" key="7">
    <source>
        <dbReference type="PROSITE" id="PS50048"/>
    </source>
</evidence>
<dbReference type="GeneID" id="27310588"/>
<protein>
    <recommendedName>
        <fullName evidence="7">Zn(2)-C6 fungal-type domain-containing protein</fullName>
    </recommendedName>
</protein>
<dbReference type="GO" id="GO:0003677">
    <property type="term" value="F:DNA binding"/>
    <property type="evidence" value="ECO:0007669"/>
    <property type="project" value="InterPro"/>
</dbReference>
<dbReference type="GO" id="GO:0005634">
    <property type="term" value="C:nucleus"/>
    <property type="evidence" value="ECO:0007669"/>
    <property type="project" value="UniProtKB-SubCell"/>
</dbReference>
<dbReference type="STRING" id="253628.A0A0D2B6W1"/>
<dbReference type="OrthoDB" id="5600212at2759"/>
<gene>
    <name evidence="8" type="ORF">PV09_02615</name>
</gene>
<feature type="compositionally biased region" description="Low complexity" evidence="6">
    <location>
        <begin position="729"/>
        <end position="739"/>
    </location>
</feature>
<dbReference type="GO" id="GO:0006351">
    <property type="term" value="P:DNA-templated transcription"/>
    <property type="evidence" value="ECO:0007669"/>
    <property type="project" value="InterPro"/>
</dbReference>
<keyword evidence="4" id="KW-0804">Transcription</keyword>
<keyword evidence="5" id="KW-0539">Nucleus</keyword>
<organism evidence="8 9">
    <name type="scientific">Verruconis gallopava</name>
    <dbReference type="NCBI Taxonomy" id="253628"/>
    <lineage>
        <taxon>Eukaryota</taxon>
        <taxon>Fungi</taxon>
        <taxon>Dikarya</taxon>
        <taxon>Ascomycota</taxon>
        <taxon>Pezizomycotina</taxon>
        <taxon>Dothideomycetes</taxon>
        <taxon>Pleosporomycetidae</taxon>
        <taxon>Venturiales</taxon>
        <taxon>Sympoventuriaceae</taxon>
        <taxon>Verruconis</taxon>
    </lineage>
</organism>
<dbReference type="Proteomes" id="UP000053259">
    <property type="component" value="Unassembled WGS sequence"/>
</dbReference>
<feature type="compositionally biased region" description="Low complexity" evidence="6">
    <location>
        <begin position="782"/>
        <end position="802"/>
    </location>
</feature>
<dbReference type="Gene3D" id="4.10.240.10">
    <property type="entry name" value="Zn(2)-C6 fungal-type DNA-binding domain"/>
    <property type="match status" value="1"/>
</dbReference>